<evidence type="ECO:0000256" key="1">
    <source>
        <dbReference type="ARBA" id="ARBA00009353"/>
    </source>
</evidence>
<reference evidence="4 5" key="1">
    <citation type="submission" date="2019-01" db="EMBL/GenBank/DDBJ databases">
        <title>Litorilituus lipolytica sp. nov., isolated from intertidal sand of the Yellow Sea in China.</title>
        <authorList>
            <person name="Liu A."/>
        </authorList>
    </citation>
    <scope>NUCLEOTIDE SEQUENCE [LARGE SCALE GENOMIC DNA]</scope>
    <source>
        <strain evidence="4 5">RZ04</strain>
    </source>
</reference>
<sequence>MNYLITGGTGLIGYHLIGKLIQNKRNCVTVLTRNVNKAVKLLDERVNVINRLSLENIEEADIIINLAGEAIADKRWSRKQKNKICHSRWLLTQQIVSLIEKAKSPPNLLISGSAIGIYGRQSNQPITEEFKDYHEEFSSTVCQRWEKIASKASARTRVALLRTGIVLAKEQGALAKMSLPFRIGLGGKIAQGEQIMSWIHIEDMVNAIIHIIENQTLHGAINITSEKTVTNKQFSFILANTLNRPCLFTTPSFLLKLMFGEMADLLLYGQNVQPKKLKMSNFKFKYENLDIALKSLLNG</sequence>
<dbReference type="Pfam" id="PF08338">
    <property type="entry name" value="DUF1731"/>
    <property type="match status" value="1"/>
</dbReference>
<dbReference type="Gene3D" id="3.40.50.720">
    <property type="entry name" value="NAD(P)-binding Rossmann-like Domain"/>
    <property type="match status" value="1"/>
</dbReference>
<evidence type="ECO:0000313" key="4">
    <source>
        <dbReference type="EMBL" id="TPH12092.1"/>
    </source>
</evidence>
<dbReference type="PANTHER" id="PTHR11092">
    <property type="entry name" value="SUGAR NUCLEOTIDE EPIMERASE RELATED"/>
    <property type="match status" value="1"/>
</dbReference>
<evidence type="ECO:0000313" key="5">
    <source>
        <dbReference type="Proteomes" id="UP000315303"/>
    </source>
</evidence>
<dbReference type="Proteomes" id="UP000315303">
    <property type="component" value="Unassembled WGS sequence"/>
</dbReference>
<evidence type="ECO:0000259" key="2">
    <source>
        <dbReference type="Pfam" id="PF01370"/>
    </source>
</evidence>
<dbReference type="EMBL" id="SAWY01000041">
    <property type="protein sequence ID" value="TPH12092.1"/>
    <property type="molecule type" value="Genomic_DNA"/>
</dbReference>
<accession>A0A502KKK1</accession>
<dbReference type="InterPro" id="IPR036291">
    <property type="entry name" value="NAD(P)-bd_dom_sf"/>
</dbReference>
<dbReference type="InterPro" id="IPR010099">
    <property type="entry name" value="SDR39U1"/>
</dbReference>
<dbReference type="AlphaFoldDB" id="A0A502KKK1"/>
<organism evidence="4 5">
    <name type="scientific">Litorilituus lipolyticus</name>
    <dbReference type="NCBI Taxonomy" id="2491017"/>
    <lineage>
        <taxon>Bacteria</taxon>
        <taxon>Pseudomonadati</taxon>
        <taxon>Pseudomonadota</taxon>
        <taxon>Gammaproteobacteria</taxon>
        <taxon>Alteromonadales</taxon>
        <taxon>Colwelliaceae</taxon>
        <taxon>Litorilituus</taxon>
    </lineage>
</organism>
<name>A0A502KKK1_9GAMM</name>
<comment type="similarity">
    <text evidence="1">Belongs to the NAD(P)-dependent epimerase/dehydratase family. SDR39U1 subfamily.</text>
</comment>
<feature type="domain" description="DUF1731" evidence="3">
    <location>
        <begin position="250"/>
        <end position="296"/>
    </location>
</feature>
<dbReference type="OrthoDB" id="9801773at2"/>
<dbReference type="InterPro" id="IPR013549">
    <property type="entry name" value="DUF1731"/>
</dbReference>
<dbReference type="SUPFAM" id="SSF51735">
    <property type="entry name" value="NAD(P)-binding Rossmann-fold domains"/>
    <property type="match status" value="1"/>
</dbReference>
<dbReference type="RefSeq" id="WP_140605623.1">
    <property type="nucleotide sequence ID" value="NZ_SAWY01000041.1"/>
</dbReference>
<proteinExistence type="inferred from homology"/>
<dbReference type="NCBIfam" id="TIGR01777">
    <property type="entry name" value="yfcH"/>
    <property type="match status" value="1"/>
</dbReference>
<keyword evidence="5" id="KW-1185">Reference proteome</keyword>
<evidence type="ECO:0000259" key="3">
    <source>
        <dbReference type="Pfam" id="PF08338"/>
    </source>
</evidence>
<gene>
    <name evidence="4" type="ORF">EPA86_17195</name>
</gene>
<dbReference type="InterPro" id="IPR001509">
    <property type="entry name" value="Epimerase_deHydtase"/>
</dbReference>
<dbReference type="Pfam" id="PF01370">
    <property type="entry name" value="Epimerase"/>
    <property type="match status" value="1"/>
</dbReference>
<feature type="domain" description="NAD-dependent epimerase/dehydratase" evidence="2">
    <location>
        <begin position="4"/>
        <end position="223"/>
    </location>
</feature>
<dbReference type="PANTHER" id="PTHR11092:SF0">
    <property type="entry name" value="EPIMERASE FAMILY PROTEIN SDR39U1"/>
    <property type="match status" value="1"/>
</dbReference>
<protein>
    <submittedName>
        <fullName evidence="4">TIGR01777 family protein</fullName>
    </submittedName>
</protein>
<comment type="caution">
    <text evidence="4">The sequence shown here is derived from an EMBL/GenBank/DDBJ whole genome shotgun (WGS) entry which is preliminary data.</text>
</comment>